<evidence type="ECO:0000256" key="5">
    <source>
        <dbReference type="ARBA" id="ARBA00049036"/>
    </source>
</evidence>
<evidence type="ECO:0000313" key="9">
    <source>
        <dbReference type="Proteomes" id="UP001152795"/>
    </source>
</evidence>
<dbReference type="GO" id="GO:0005789">
    <property type="term" value="C:endoplasmic reticulum membrane"/>
    <property type="evidence" value="ECO:0007669"/>
    <property type="project" value="UniProtKB-SubCell"/>
</dbReference>
<sequence>MLQQFSHWFWSESFWLPPTTEWEHLTANKHNIRIPQTRDLYIVVPLTFIIVLIRMFFERFIALPLLKQIGLKERNSRKAEPNIVLEKVYKDLTGKLEKQQVKTLASKLGWTVKQVEQWFRYKRNNSKQSRLTKAKECSWRFFFYTTICMWGFYVLRK</sequence>
<comment type="subcellular location">
    <subcellularLocation>
        <location evidence="1">Endomembrane system</location>
        <topology evidence="1">Multi-pass membrane protein</topology>
    </subcellularLocation>
    <subcellularLocation>
        <location evidence="2">Endoplasmic reticulum membrane</location>
    </subcellularLocation>
    <subcellularLocation>
        <location evidence="6 7">Nucleus</location>
    </subcellularLocation>
</comment>
<dbReference type="GO" id="GO:0050291">
    <property type="term" value="F:sphingosine N-acyltransferase activity"/>
    <property type="evidence" value="ECO:0007669"/>
    <property type="project" value="InterPro"/>
</dbReference>
<gene>
    <name evidence="8" type="ORF">PACLA_8A058821</name>
</gene>
<feature type="DNA-binding region" description="Homeobox" evidence="6">
    <location>
        <begin position="70"/>
        <end position="130"/>
    </location>
</feature>
<dbReference type="SUPFAM" id="SSF46689">
    <property type="entry name" value="Homeodomain-like"/>
    <property type="match status" value="1"/>
</dbReference>
<reference evidence="8" key="1">
    <citation type="submission" date="2020-04" db="EMBL/GenBank/DDBJ databases">
        <authorList>
            <person name="Alioto T."/>
            <person name="Alioto T."/>
            <person name="Gomez Garrido J."/>
        </authorList>
    </citation>
    <scope>NUCLEOTIDE SEQUENCE</scope>
    <source>
        <strain evidence="8">A484AB</strain>
    </source>
</reference>
<comment type="pathway">
    <text evidence="4">Sphingolipid metabolism.</text>
</comment>
<dbReference type="PANTHER" id="PTHR12560:SF0">
    <property type="entry name" value="LD18904P"/>
    <property type="match status" value="1"/>
</dbReference>
<protein>
    <submittedName>
        <fullName evidence="8">Ceramide synthase 6 isoform X1</fullName>
    </submittedName>
</protein>
<dbReference type="InterPro" id="IPR001356">
    <property type="entry name" value="HD"/>
</dbReference>
<dbReference type="EMBL" id="CACRXK020008884">
    <property type="protein sequence ID" value="CAB4015890.1"/>
    <property type="molecule type" value="Genomic_DNA"/>
</dbReference>
<dbReference type="Gene3D" id="1.10.10.60">
    <property type="entry name" value="Homeodomain-like"/>
    <property type="match status" value="1"/>
</dbReference>
<dbReference type="OrthoDB" id="537032at2759"/>
<evidence type="ECO:0000256" key="4">
    <source>
        <dbReference type="ARBA" id="ARBA00004991"/>
    </source>
</evidence>
<keyword evidence="6 7" id="KW-0539">Nucleus</keyword>
<organism evidence="8 9">
    <name type="scientific">Paramuricea clavata</name>
    <name type="common">Red gorgonian</name>
    <name type="synonym">Violescent sea-whip</name>
    <dbReference type="NCBI Taxonomy" id="317549"/>
    <lineage>
        <taxon>Eukaryota</taxon>
        <taxon>Metazoa</taxon>
        <taxon>Cnidaria</taxon>
        <taxon>Anthozoa</taxon>
        <taxon>Octocorallia</taxon>
        <taxon>Malacalcyonacea</taxon>
        <taxon>Plexauridae</taxon>
        <taxon>Paramuricea</taxon>
    </lineage>
</organism>
<dbReference type="InterPro" id="IPR009057">
    <property type="entry name" value="Homeodomain-like_sf"/>
</dbReference>
<dbReference type="GO" id="GO:0003677">
    <property type="term" value="F:DNA binding"/>
    <property type="evidence" value="ECO:0007669"/>
    <property type="project" value="UniProtKB-UniRule"/>
</dbReference>
<dbReference type="GO" id="GO:0046513">
    <property type="term" value="P:ceramide biosynthetic process"/>
    <property type="evidence" value="ECO:0007669"/>
    <property type="project" value="InterPro"/>
</dbReference>
<comment type="caution">
    <text evidence="8">The sequence shown here is derived from an EMBL/GenBank/DDBJ whole genome shotgun (WGS) entry which is preliminary data.</text>
</comment>
<evidence type="ECO:0000256" key="2">
    <source>
        <dbReference type="ARBA" id="ARBA00004586"/>
    </source>
</evidence>
<dbReference type="AlphaFoldDB" id="A0A6S7IHK5"/>
<evidence type="ECO:0000256" key="7">
    <source>
        <dbReference type="RuleBase" id="RU000682"/>
    </source>
</evidence>
<dbReference type="FunFam" id="1.10.10.60:FF:000020">
    <property type="entry name" value="Ceramide synthase 5"/>
    <property type="match status" value="1"/>
</dbReference>
<dbReference type="Proteomes" id="UP001152795">
    <property type="component" value="Unassembled WGS sequence"/>
</dbReference>
<evidence type="ECO:0000256" key="3">
    <source>
        <dbReference type="ARBA" id="ARBA00004760"/>
    </source>
</evidence>
<dbReference type="GO" id="GO:0005634">
    <property type="term" value="C:nucleus"/>
    <property type="evidence" value="ECO:0007669"/>
    <property type="project" value="UniProtKB-SubCell"/>
</dbReference>
<name>A0A6S7IHK5_PARCT</name>
<comment type="catalytic activity">
    <reaction evidence="5">
        <text>sphinganine + octadecanoyl-CoA = N-(octadecanoyl)-sphinganine + CoA + H(+)</text>
        <dbReference type="Rhea" id="RHEA:36547"/>
        <dbReference type="ChEBI" id="CHEBI:15378"/>
        <dbReference type="ChEBI" id="CHEBI:57287"/>
        <dbReference type="ChEBI" id="CHEBI:57394"/>
        <dbReference type="ChEBI" id="CHEBI:57817"/>
        <dbReference type="ChEBI" id="CHEBI:67033"/>
    </reaction>
    <physiologicalReaction direction="left-to-right" evidence="5">
        <dbReference type="Rhea" id="RHEA:36548"/>
    </physiologicalReaction>
</comment>
<feature type="non-terminal residue" evidence="8">
    <location>
        <position position="1"/>
    </location>
</feature>
<comment type="pathway">
    <text evidence="3">Lipid metabolism; sphingolipid metabolism.</text>
</comment>
<dbReference type="InterPro" id="IPR016439">
    <property type="entry name" value="Lag1/Lac1-like"/>
</dbReference>
<dbReference type="Pfam" id="PF00046">
    <property type="entry name" value="Homeodomain"/>
    <property type="match status" value="1"/>
</dbReference>
<keyword evidence="6 7" id="KW-0371">Homeobox</keyword>
<keyword evidence="6 7" id="KW-0238">DNA-binding</keyword>
<evidence type="ECO:0000256" key="1">
    <source>
        <dbReference type="ARBA" id="ARBA00004127"/>
    </source>
</evidence>
<evidence type="ECO:0000313" key="8">
    <source>
        <dbReference type="EMBL" id="CAB4015890.1"/>
    </source>
</evidence>
<proteinExistence type="predicted"/>
<accession>A0A6S7IHK5</accession>
<dbReference type="PANTHER" id="PTHR12560">
    <property type="entry name" value="LONGEVITY ASSURANCE FACTOR 1 LAG1"/>
    <property type="match status" value="1"/>
</dbReference>
<dbReference type="PROSITE" id="PS50071">
    <property type="entry name" value="HOMEOBOX_2"/>
    <property type="match status" value="1"/>
</dbReference>
<evidence type="ECO:0000256" key="6">
    <source>
        <dbReference type="PROSITE-ProRule" id="PRU00108"/>
    </source>
</evidence>
<keyword evidence="9" id="KW-1185">Reference proteome</keyword>